<evidence type="ECO:0000313" key="2">
    <source>
        <dbReference type="Proteomes" id="UP001243403"/>
    </source>
</evidence>
<keyword evidence="2" id="KW-1185">Reference proteome</keyword>
<comment type="caution">
    <text evidence="1">The sequence shown here is derived from an EMBL/GenBank/DDBJ whole genome shotgun (WGS) entry which is preliminary data.</text>
</comment>
<dbReference type="EMBL" id="JASCRZ010000004">
    <property type="protein sequence ID" value="MDI5895340.1"/>
    <property type="molecule type" value="Genomic_DNA"/>
</dbReference>
<accession>A0ABT6VC01</accession>
<name>A0ABT6VC01_9FLAO</name>
<proteinExistence type="predicted"/>
<sequence>MTNQYKYISKPYTLDELVNGNPIFKFYCDFFNELYDWKQEQNYSEDSDFICIDHLELIFNEFLNFTSLLMYDKSSYNDTLKKVSLTSDELENFWFLASIIPYVLENNYLLSDSKIAEKAYNHLFKVTDSDYVFDVNNKLHNIIHNYIENLKNTLTKENIHDLIYFFDLSQIKIINDLSTALLAKGKRKGNPLEFISTKSESIKLLDTSLQVLLFEQIMKIENWDQVSSNKKGQLLRLLISKNDSNIKKVYLELEKKPSQNTKKILEDREKAFEIIKEILG</sequence>
<protein>
    <submittedName>
        <fullName evidence="1">Uncharacterized protein</fullName>
    </submittedName>
</protein>
<reference evidence="1 2" key="1">
    <citation type="submission" date="2023-04" db="EMBL/GenBank/DDBJ databases">
        <title>Two novel species of Flavobacterium.</title>
        <authorList>
            <person name="Liu Q."/>
            <person name="Xin Y.-H."/>
        </authorList>
    </citation>
    <scope>NUCLEOTIDE SEQUENCE [LARGE SCALE GENOMIC DNA]</scope>
    <source>
        <strain evidence="1 2">LB1P51</strain>
    </source>
</reference>
<dbReference type="Proteomes" id="UP001243403">
    <property type="component" value="Unassembled WGS sequence"/>
</dbReference>
<evidence type="ECO:0000313" key="1">
    <source>
        <dbReference type="EMBL" id="MDI5895340.1"/>
    </source>
</evidence>
<organism evidence="1 2">
    <name type="scientific">Flavobacterium algoritolerans</name>
    <dbReference type="NCBI Taxonomy" id="3041254"/>
    <lineage>
        <taxon>Bacteria</taxon>
        <taxon>Pseudomonadati</taxon>
        <taxon>Bacteroidota</taxon>
        <taxon>Flavobacteriia</taxon>
        <taxon>Flavobacteriales</taxon>
        <taxon>Flavobacteriaceae</taxon>
        <taxon>Flavobacterium</taxon>
    </lineage>
</organism>
<dbReference type="RefSeq" id="WP_282717508.1">
    <property type="nucleotide sequence ID" value="NZ_JASCRZ010000004.1"/>
</dbReference>
<gene>
    <name evidence="1" type="ORF">QLS65_10590</name>
</gene>